<feature type="region of interest" description="Disordered" evidence="3">
    <location>
        <begin position="53"/>
        <end position="111"/>
    </location>
</feature>
<comment type="catalytic activity">
    <reaction evidence="1">
        <text>ATP + protein L-histidine = ADP + protein N-phospho-L-histidine.</text>
        <dbReference type="EC" id="2.7.13.3"/>
    </reaction>
</comment>
<name>A0A9E6UR80_9HYPH</name>
<evidence type="ECO:0000259" key="4">
    <source>
        <dbReference type="SMART" id="SM00448"/>
    </source>
</evidence>
<dbReference type="InterPro" id="IPR036890">
    <property type="entry name" value="HATPase_C_sf"/>
</dbReference>
<dbReference type="EC" id="2.7.13.3" evidence="2"/>
<evidence type="ECO:0000256" key="3">
    <source>
        <dbReference type="SAM" id="MobiDB-lite"/>
    </source>
</evidence>
<dbReference type="Gene3D" id="3.40.50.2300">
    <property type="match status" value="1"/>
</dbReference>
<gene>
    <name evidence="5" type="ORF">K6K41_12075</name>
</gene>
<dbReference type="GO" id="GO:0000155">
    <property type="term" value="F:phosphorelay sensor kinase activity"/>
    <property type="evidence" value="ECO:0007669"/>
    <property type="project" value="InterPro"/>
</dbReference>
<reference evidence="5" key="1">
    <citation type="submission" date="2021-08" db="EMBL/GenBank/DDBJ databases">
        <authorList>
            <person name="Zhang H."/>
            <person name="Xu M."/>
            <person name="Yu Z."/>
            <person name="Yang L."/>
            <person name="Cai Y."/>
        </authorList>
    </citation>
    <scope>NUCLEOTIDE SEQUENCE</scope>
    <source>
        <strain evidence="5">CHL1</strain>
    </source>
</reference>
<dbReference type="Pfam" id="PF02518">
    <property type="entry name" value="HATPase_c"/>
    <property type="match status" value="1"/>
</dbReference>
<evidence type="ECO:0000313" key="6">
    <source>
        <dbReference type="Proteomes" id="UP000825701"/>
    </source>
</evidence>
<dbReference type="Gene3D" id="3.30.565.10">
    <property type="entry name" value="Histidine kinase-like ATPase, C-terminal domain"/>
    <property type="match status" value="1"/>
</dbReference>
<dbReference type="InterPro" id="IPR036097">
    <property type="entry name" value="HisK_dim/P_sf"/>
</dbReference>
<dbReference type="InterPro" id="IPR011006">
    <property type="entry name" value="CheY-like_superfamily"/>
</dbReference>
<evidence type="ECO:0000256" key="1">
    <source>
        <dbReference type="ARBA" id="ARBA00000085"/>
    </source>
</evidence>
<dbReference type="InterPro" id="IPR003594">
    <property type="entry name" value="HATPase_dom"/>
</dbReference>
<dbReference type="PANTHER" id="PTHR43065:SF42">
    <property type="entry name" value="TWO-COMPONENT SENSOR PPRA"/>
    <property type="match status" value="1"/>
</dbReference>
<feature type="domain" description="Response regulatory" evidence="4">
    <location>
        <begin position="235"/>
        <end position="328"/>
    </location>
</feature>
<accession>A0A9E6UR80</accession>
<dbReference type="EMBL" id="CP081869">
    <property type="protein sequence ID" value="QZO01970.1"/>
    <property type="molecule type" value="Genomic_DNA"/>
</dbReference>
<organism evidence="5 6">
    <name type="scientific">Chenggangzhangella methanolivorans</name>
    <dbReference type="NCBI Taxonomy" id="1437009"/>
    <lineage>
        <taxon>Bacteria</taxon>
        <taxon>Pseudomonadati</taxon>
        <taxon>Pseudomonadota</taxon>
        <taxon>Alphaproteobacteria</taxon>
        <taxon>Hyphomicrobiales</taxon>
        <taxon>Methylopilaceae</taxon>
        <taxon>Chenggangzhangella</taxon>
    </lineage>
</organism>
<dbReference type="SUPFAM" id="SSF55874">
    <property type="entry name" value="ATPase domain of HSP90 chaperone/DNA topoisomerase II/histidine kinase"/>
    <property type="match status" value="1"/>
</dbReference>
<dbReference type="SUPFAM" id="SSF47384">
    <property type="entry name" value="Homodimeric domain of signal transducing histidine kinase"/>
    <property type="match status" value="1"/>
</dbReference>
<dbReference type="SMART" id="SM00448">
    <property type="entry name" value="REC"/>
    <property type="match status" value="1"/>
</dbReference>
<dbReference type="AlphaFoldDB" id="A0A9E6UR80"/>
<dbReference type="Pfam" id="PF00072">
    <property type="entry name" value="Response_reg"/>
    <property type="match status" value="1"/>
</dbReference>
<dbReference type="PANTHER" id="PTHR43065">
    <property type="entry name" value="SENSOR HISTIDINE KINASE"/>
    <property type="match status" value="1"/>
</dbReference>
<dbReference type="CDD" id="cd00156">
    <property type="entry name" value="REC"/>
    <property type="match status" value="1"/>
</dbReference>
<protein>
    <recommendedName>
        <fullName evidence="2">histidine kinase</fullName>
        <ecNumber evidence="2">2.7.13.3</ecNumber>
    </recommendedName>
</protein>
<keyword evidence="6" id="KW-1185">Reference proteome</keyword>
<evidence type="ECO:0000313" key="5">
    <source>
        <dbReference type="EMBL" id="QZO01970.1"/>
    </source>
</evidence>
<dbReference type="KEGG" id="cmet:K6K41_12075"/>
<dbReference type="InterPro" id="IPR001789">
    <property type="entry name" value="Sig_transdc_resp-reg_receiver"/>
</dbReference>
<dbReference type="InterPro" id="IPR004358">
    <property type="entry name" value="Sig_transdc_His_kin-like_C"/>
</dbReference>
<feature type="region of interest" description="Disordered" evidence="3">
    <location>
        <begin position="294"/>
        <end position="336"/>
    </location>
</feature>
<sequence length="336" mass="36132">MEAMGQLTGGVAHDFNNLLTPIVGSLDLLQRRGVGGEREQRLIGGAIRRRTRQDADFSLSRAASRCSRSGRRRRPCWRHGAAGPGRRRGRRRSAAGEGRSQPARDGVAEPWRERAGRHARWWDAADYGEARERPDSSGRPQARSLRALVGRRRASGWTPRRRRVEPFFSTKGIGKGTGLGLSMAHGLVAQLGGALTIQSQSGLGTNVELWLPISSAVASLAEVSAPPAAPASRRGLALLVDDEEIVRASTADMLEEIGFRVQEASSAEAALSLVAEGARPDLLVTDHLMPGMSGVETGARSARATARPAGANRLRLRGSRRDRARSAAADQTVPER</sequence>
<evidence type="ECO:0000256" key="2">
    <source>
        <dbReference type="ARBA" id="ARBA00012438"/>
    </source>
</evidence>
<feature type="compositionally biased region" description="Basic residues" evidence="3">
    <location>
        <begin position="68"/>
        <end position="77"/>
    </location>
</feature>
<dbReference type="Gene3D" id="1.10.287.130">
    <property type="match status" value="1"/>
</dbReference>
<dbReference type="SUPFAM" id="SSF52172">
    <property type="entry name" value="CheY-like"/>
    <property type="match status" value="1"/>
</dbReference>
<proteinExistence type="predicted"/>
<dbReference type="Proteomes" id="UP000825701">
    <property type="component" value="Chromosome"/>
</dbReference>
<dbReference type="PRINTS" id="PR00344">
    <property type="entry name" value="BCTRLSENSOR"/>
</dbReference>